<dbReference type="Proteomes" id="UP001189429">
    <property type="component" value="Unassembled WGS sequence"/>
</dbReference>
<dbReference type="EMBL" id="CAUYUJ010016649">
    <property type="protein sequence ID" value="CAK0867487.1"/>
    <property type="molecule type" value="Genomic_DNA"/>
</dbReference>
<accession>A0ABN9V496</accession>
<dbReference type="PANTHER" id="PTHR31983">
    <property type="entry name" value="ENDO-1,3(4)-BETA-GLUCANASE 1"/>
    <property type="match status" value="1"/>
</dbReference>
<dbReference type="Pfam" id="PF03639">
    <property type="entry name" value="Glyco_hydro_81"/>
    <property type="match status" value="1"/>
</dbReference>
<protein>
    <recommendedName>
        <fullName evidence="1">Glycosyl hydrolase family 81 N-terminal domain-containing protein</fullName>
    </recommendedName>
</protein>
<keyword evidence="3" id="KW-1185">Reference proteome</keyword>
<feature type="domain" description="Glycosyl hydrolase family 81 N-terminal" evidence="1">
    <location>
        <begin position="19"/>
        <end position="324"/>
    </location>
</feature>
<reference evidence="2" key="1">
    <citation type="submission" date="2023-10" db="EMBL/GenBank/DDBJ databases">
        <authorList>
            <person name="Chen Y."/>
            <person name="Shah S."/>
            <person name="Dougan E. K."/>
            <person name="Thang M."/>
            <person name="Chan C."/>
        </authorList>
    </citation>
    <scope>NUCLEOTIDE SEQUENCE [LARGE SCALE GENOMIC DNA]</scope>
</reference>
<dbReference type="PROSITE" id="PS52008">
    <property type="entry name" value="GH81"/>
    <property type="match status" value="1"/>
</dbReference>
<gene>
    <name evidence="2" type="ORF">PCOR1329_LOCUS54415</name>
</gene>
<dbReference type="Gene3D" id="2.70.98.30">
    <property type="entry name" value="Golgi alpha-mannosidase II, domain 4"/>
    <property type="match status" value="1"/>
</dbReference>
<comment type="caution">
    <text evidence="2">The sequence shown here is derived from an EMBL/GenBank/DDBJ whole genome shotgun (WGS) entry which is preliminary data.</text>
</comment>
<organism evidence="2 3">
    <name type="scientific">Prorocentrum cordatum</name>
    <dbReference type="NCBI Taxonomy" id="2364126"/>
    <lineage>
        <taxon>Eukaryota</taxon>
        <taxon>Sar</taxon>
        <taxon>Alveolata</taxon>
        <taxon>Dinophyceae</taxon>
        <taxon>Prorocentrales</taxon>
        <taxon>Prorocentraceae</taxon>
        <taxon>Prorocentrum</taxon>
    </lineage>
</organism>
<dbReference type="InterPro" id="IPR040451">
    <property type="entry name" value="GH81_N"/>
</dbReference>
<dbReference type="PANTHER" id="PTHR31983:SF0">
    <property type="entry name" value="GLUCAN ENDO-1,3-BETA-D-GLUCOSIDASE 2"/>
    <property type="match status" value="1"/>
</dbReference>
<dbReference type="InterPro" id="IPR005200">
    <property type="entry name" value="Endo-beta-glucanase"/>
</dbReference>
<name>A0ABN9V496_9DINO</name>
<evidence type="ECO:0000313" key="2">
    <source>
        <dbReference type="EMBL" id="CAK0867487.1"/>
    </source>
</evidence>
<proteinExistence type="predicted"/>
<sequence>MASAPQLPRARHPLAPLRVGSKLKGRPLHTNKFFSSLFLSDGSSPLYAHPYVLRVRKPESAAPYRLEVSYSAARRTVAEAGADGRAEFYHHAFEADVALGAAEAGSEWEVEDVDDAGLGVVIAFGRGQWRAPIVRGMPYVTGVFDAQTPLLSSTQTIVSIDGRPVQVGAEFVGARLRLQLGNGQCWRLYGLSQPAPAWTWDGQALRCKAPVRGAVRVALEPGGAAEAGEILDRHCRAWAEGADVRLSPPRGYSIAWRRAGDAGGPALLQCAELHHLDALVAEGGLPQGARTALRFESTTKGPLRAVAADIWALRVDPVEVGWLPESGPQTLRSWARSGGSCGRTSP</sequence>
<evidence type="ECO:0000259" key="1">
    <source>
        <dbReference type="Pfam" id="PF03639"/>
    </source>
</evidence>
<evidence type="ECO:0000313" key="3">
    <source>
        <dbReference type="Proteomes" id="UP001189429"/>
    </source>
</evidence>